<name>A0A2S0L598_9FIRM</name>
<dbReference type="Gene3D" id="3.80.10.10">
    <property type="entry name" value="Ribonuclease Inhibitor"/>
    <property type="match status" value="1"/>
</dbReference>
<evidence type="ECO:0008006" key="3">
    <source>
        <dbReference type="Google" id="ProtNLM"/>
    </source>
</evidence>
<dbReference type="KEGG" id="mdv:C5Q96_05740"/>
<protein>
    <recommendedName>
        <fullName evidence="3">Leucine-rich repeat domain-containing protein</fullName>
    </recommendedName>
</protein>
<reference evidence="2" key="1">
    <citation type="submission" date="2018-02" db="EMBL/GenBank/DDBJ databases">
        <authorList>
            <person name="Holder M.E."/>
            <person name="Ajami N.J."/>
            <person name="Petrosino J.F."/>
        </authorList>
    </citation>
    <scope>NUCLEOTIDE SEQUENCE [LARGE SCALE GENOMIC DNA]</scope>
    <source>
        <strain evidence="2">CCUG 47132</strain>
    </source>
</reference>
<dbReference type="Proteomes" id="UP000237883">
    <property type="component" value="Chromosome"/>
</dbReference>
<organism evidence="1 2">
    <name type="scientific">Mogibacterium diversum</name>
    <dbReference type="NCBI Taxonomy" id="114527"/>
    <lineage>
        <taxon>Bacteria</taxon>
        <taxon>Bacillati</taxon>
        <taxon>Bacillota</taxon>
        <taxon>Clostridia</taxon>
        <taxon>Peptostreptococcales</taxon>
        <taxon>Anaerovoracaceae</taxon>
        <taxon>Mogibacterium</taxon>
    </lineage>
</organism>
<keyword evidence="2" id="KW-1185">Reference proteome</keyword>
<accession>A0A2S0L598</accession>
<dbReference type="InterPro" id="IPR032675">
    <property type="entry name" value="LRR_dom_sf"/>
</dbReference>
<dbReference type="AlphaFoldDB" id="A0A2S0L598"/>
<evidence type="ECO:0000313" key="1">
    <source>
        <dbReference type="EMBL" id="AVM48374.1"/>
    </source>
</evidence>
<gene>
    <name evidence="1" type="ORF">C5Q96_05740</name>
</gene>
<sequence length="286" mass="31461">MMFYCGLNLFFGGNMKRKLIAFLIVCTIMLTGCGSGGGSSSDSKKLDNNSKVTKSNFKKFPTTDSKLFEYTLADDGDVNHIKITGIKSPDDDKLKVVVVPKTITVKTVDGNVKKTVVAVSGLSNLDKAEAIVLPNTVKEIGDSAFVNNDKLRFVHLGDSVEKAGGKLFINSPIEFLDIPDSMQHIGNTLNDYTLLNDQIAQSIGSDRPLKYIRIPGTLTDFSNLYLPAPDTKGPIIKTPKGSEGEKWAKYWGFKVEYIKGKVVTPERSLWGEQLEKQQAEKNKDSE</sequence>
<dbReference type="InterPro" id="IPR026906">
    <property type="entry name" value="LRR_5"/>
</dbReference>
<evidence type="ECO:0000313" key="2">
    <source>
        <dbReference type="Proteomes" id="UP000237883"/>
    </source>
</evidence>
<dbReference type="EMBL" id="CP027228">
    <property type="protein sequence ID" value="AVM48374.1"/>
    <property type="molecule type" value="Genomic_DNA"/>
</dbReference>
<proteinExistence type="predicted"/>
<dbReference type="Pfam" id="PF13306">
    <property type="entry name" value="LRR_5"/>
    <property type="match status" value="1"/>
</dbReference>